<gene>
    <name evidence="1" type="ORF">KQX54_009127</name>
</gene>
<accession>A0AAV7HX70</accession>
<comment type="caution">
    <text evidence="1">The sequence shown here is derived from an EMBL/GenBank/DDBJ whole genome shotgun (WGS) entry which is preliminary data.</text>
</comment>
<keyword evidence="2" id="KW-1185">Reference proteome</keyword>
<evidence type="ECO:0000313" key="2">
    <source>
        <dbReference type="Proteomes" id="UP000826195"/>
    </source>
</evidence>
<proteinExistence type="predicted"/>
<dbReference type="AlphaFoldDB" id="A0AAV7HX70"/>
<sequence length="150" mass="17837">MWALVSEPLPVRLQLNFAYNNLRSEYHVVLRREDFSSFGELYRLVRDYDRPRRRMQPRTPVTPNESVMPELAYQPDRYTPLTLPLLINSEMRPVEVRVIPKLNYDMILGMDAIAAFEICYDGQTGRWWTKRSDDIYDWNSKTYLDGRDVA</sequence>
<reference evidence="1 2" key="1">
    <citation type="journal article" date="2021" name="J. Hered.">
        <title>A chromosome-level genome assembly of the parasitoid wasp, Cotesia glomerata (Hymenoptera: Braconidae).</title>
        <authorList>
            <person name="Pinto B.J."/>
            <person name="Weis J.J."/>
            <person name="Gamble T."/>
            <person name="Ode P.J."/>
            <person name="Paul R."/>
            <person name="Zaspel J.M."/>
        </authorList>
    </citation>
    <scope>NUCLEOTIDE SEQUENCE [LARGE SCALE GENOMIC DNA]</scope>
    <source>
        <strain evidence="1">CgM1</strain>
    </source>
</reference>
<name>A0AAV7HX70_COTGL</name>
<evidence type="ECO:0000313" key="1">
    <source>
        <dbReference type="EMBL" id="KAH0539852.1"/>
    </source>
</evidence>
<organism evidence="1 2">
    <name type="scientific">Cotesia glomerata</name>
    <name type="common">Lepidopteran parasitic wasp</name>
    <name type="synonym">Apanteles glomeratus</name>
    <dbReference type="NCBI Taxonomy" id="32391"/>
    <lineage>
        <taxon>Eukaryota</taxon>
        <taxon>Metazoa</taxon>
        <taxon>Ecdysozoa</taxon>
        <taxon>Arthropoda</taxon>
        <taxon>Hexapoda</taxon>
        <taxon>Insecta</taxon>
        <taxon>Pterygota</taxon>
        <taxon>Neoptera</taxon>
        <taxon>Endopterygota</taxon>
        <taxon>Hymenoptera</taxon>
        <taxon>Apocrita</taxon>
        <taxon>Ichneumonoidea</taxon>
        <taxon>Braconidae</taxon>
        <taxon>Microgastrinae</taxon>
        <taxon>Cotesia</taxon>
    </lineage>
</organism>
<dbReference type="EMBL" id="JAHXZJ010002609">
    <property type="protein sequence ID" value="KAH0539852.1"/>
    <property type="molecule type" value="Genomic_DNA"/>
</dbReference>
<dbReference type="InterPro" id="IPR021109">
    <property type="entry name" value="Peptidase_aspartic_dom_sf"/>
</dbReference>
<protein>
    <submittedName>
        <fullName evidence="1">Uncharacterized protein</fullName>
    </submittedName>
</protein>
<dbReference type="Proteomes" id="UP000826195">
    <property type="component" value="Unassembled WGS sequence"/>
</dbReference>
<dbReference type="Gene3D" id="2.40.70.10">
    <property type="entry name" value="Acid Proteases"/>
    <property type="match status" value="1"/>
</dbReference>